<keyword evidence="2" id="KW-0540">Nuclease</keyword>
<reference evidence="2 3" key="1">
    <citation type="submission" date="2020-04" db="EMBL/GenBank/DDBJ databases">
        <title>Donghicola sp., a member of the Rhodobacteraceae family isolated from mangrove forest in Thailand.</title>
        <authorList>
            <person name="Charoenyingcharoen P."/>
            <person name="Yukphan P."/>
        </authorList>
    </citation>
    <scope>NUCLEOTIDE SEQUENCE [LARGE SCALE GENOMIC DNA]</scope>
    <source>
        <strain evidence="2 3">C2-DW-16</strain>
    </source>
</reference>
<protein>
    <submittedName>
        <fullName evidence="2">Endonuclease</fullName>
    </submittedName>
</protein>
<dbReference type="PANTHER" id="PTHR14859">
    <property type="entry name" value="CALCOFLUOR WHITE HYPERSENSITIVE PROTEIN PRECURSOR"/>
    <property type="match status" value="1"/>
</dbReference>
<keyword evidence="2" id="KW-0378">Hydrolase</keyword>
<dbReference type="SUPFAM" id="SSF56219">
    <property type="entry name" value="DNase I-like"/>
    <property type="match status" value="1"/>
</dbReference>
<gene>
    <name evidence="2" type="ORF">HJ526_16275</name>
</gene>
<evidence type="ECO:0000313" key="2">
    <source>
        <dbReference type="EMBL" id="NVO28989.1"/>
    </source>
</evidence>
<dbReference type="GO" id="GO:0004519">
    <property type="term" value="F:endonuclease activity"/>
    <property type="evidence" value="ECO:0007669"/>
    <property type="project" value="UniProtKB-KW"/>
</dbReference>
<dbReference type="RefSeq" id="WP_176855670.1">
    <property type="nucleotide sequence ID" value="NZ_JABCJD010000009.1"/>
</dbReference>
<accession>A0ABX2PHS9</accession>
<dbReference type="PANTHER" id="PTHR14859:SF1">
    <property type="entry name" value="PGAP2-INTERACTING PROTEIN"/>
    <property type="match status" value="1"/>
</dbReference>
<dbReference type="Proteomes" id="UP000523601">
    <property type="component" value="Unassembled WGS sequence"/>
</dbReference>
<dbReference type="InterPro" id="IPR005135">
    <property type="entry name" value="Endo/exonuclease/phosphatase"/>
</dbReference>
<keyword evidence="2" id="KW-0255">Endonuclease</keyword>
<dbReference type="Pfam" id="PF03372">
    <property type="entry name" value="Exo_endo_phos"/>
    <property type="match status" value="1"/>
</dbReference>
<organism evidence="2 3">
    <name type="scientific">Donghicola mangrovi</name>
    <dbReference type="NCBI Taxonomy" id="2729614"/>
    <lineage>
        <taxon>Bacteria</taxon>
        <taxon>Pseudomonadati</taxon>
        <taxon>Pseudomonadota</taxon>
        <taxon>Alphaproteobacteria</taxon>
        <taxon>Rhodobacterales</taxon>
        <taxon>Roseobacteraceae</taxon>
        <taxon>Donghicola</taxon>
    </lineage>
</organism>
<feature type="domain" description="Endonuclease/exonuclease/phosphatase" evidence="1">
    <location>
        <begin position="73"/>
        <end position="291"/>
    </location>
</feature>
<dbReference type="EMBL" id="JABCJD010000009">
    <property type="protein sequence ID" value="NVO28989.1"/>
    <property type="molecule type" value="Genomic_DNA"/>
</dbReference>
<dbReference type="InterPro" id="IPR036691">
    <property type="entry name" value="Endo/exonu/phosph_ase_sf"/>
</dbReference>
<dbReference type="InterPro" id="IPR051916">
    <property type="entry name" value="GPI-anchor_lipid_remodeler"/>
</dbReference>
<evidence type="ECO:0000259" key="1">
    <source>
        <dbReference type="Pfam" id="PF03372"/>
    </source>
</evidence>
<evidence type="ECO:0000313" key="3">
    <source>
        <dbReference type="Proteomes" id="UP000523601"/>
    </source>
</evidence>
<keyword evidence="3" id="KW-1185">Reference proteome</keyword>
<sequence length="344" mass="37630">MSLDITFPLARASGQPVAALTQVTEAEKTRILNAPRTSEAHRDLLAATPAMHQIQTGGSADLTELPAAPRVLAWNLERCLFPQASADLVRAQGADVVLLSEMDLGMARTGQRNTTAEMAEALGMTYAYGVEFFEMGLGSPTELEFCTDDFNAHGWHGNAILSKAPLTRVALLRLDDHGHWFASDFGADPLQPRIGGRMAVLAEVPTESGPICVVSTHLESNSGPQHRQRQMELIRQAVADFAGDMPVIIGGDLNTGNHCPPDFDWRVEGLFDWMEGQGYRWDATPEGMTTRPSLITRHPDRQMKLDWFAHKGLIGTDIDLIPALDAGGQPLSDHNPIVARFYRD</sequence>
<proteinExistence type="predicted"/>
<name>A0ABX2PHS9_9RHOB</name>
<comment type="caution">
    <text evidence="2">The sequence shown here is derived from an EMBL/GenBank/DDBJ whole genome shotgun (WGS) entry which is preliminary data.</text>
</comment>
<dbReference type="Gene3D" id="3.60.10.10">
    <property type="entry name" value="Endonuclease/exonuclease/phosphatase"/>
    <property type="match status" value="1"/>
</dbReference>